<feature type="domain" description="L,D-TPase catalytic" evidence="2">
    <location>
        <begin position="29"/>
        <end position="164"/>
    </location>
</feature>
<dbReference type="GO" id="GO:0071555">
    <property type="term" value="P:cell wall organization"/>
    <property type="evidence" value="ECO:0007669"/>
    <property type="project" value="UniProtKB-UniRule"/>
</dbReference>
<dbReference type="CDD" id="cd16913">
    <property type="entry name" value="YkuD_like"/>
    <property type="match status" value="1"/>
</dbReference>
<proteinExistence type="predicted"/>
<dbReference type="PROSITE" id="PS52029">
    <property type="entry name" value="LD_TPASE"/>
    <property type="match status" value="1"/>
</dbReference>
<keyword evidence="1" id="KW-0961">Cell wall biogenesis/degradation</keyword>
<feature type="active site" description="Proton donor/acceptor" evidence="1">
    <location>
        <position position="121"/>
    </location>
</feature>
<evidence type="ECO:0000259" key="2">
    <source>
        <dbReference type="PROSITE" id="PS52029"/>
    </source>
</evidence>
<comment type="pathway">
    <text evidence="1">Cell wall biogenesis; peptidoglycan biosynthesis.</text>
</comment>
<dbReference type="GO" id="GO:0009252">
    <property type="term" value="P:peptidoglycan biosynthetic process"/>
    <property type="evidence" value="ECO:0007669"/>
    <property type="project" value="UniProtKB-KW"/>
</dbReference>
<dbReference type="PROSITE" id="PS51257">
    <property type="entry name" value="PROKAR_LIPOPROTEIN"/>
    <property type="match status" value="1"/>
</dbReference>
<organism evidence="3 4">
    <name type="scientific">Gymnodinialimonas ceratoperidinii</name>
    <dbReference type="NCBI Taxonomy" id="2856823"/>
    <lineage>
        <taxon>Bacteria</taxon>
        <taxon>Pseudomonadati</taxon>
        <taxon>Pseudomonadota</taxon>
        <taxon>Alphaproteobacteria</taxon>
        <taxon>Rhodobacterales</taxon>
        <taxon>Paracoccaceae</taxon>
        <taxon>Gymnodinialimonas</taxon>
    </lineage>
</organism>
<evidence type="ECO:0000313" key="4">
    <source>
        <dbReference type="Proteomes" id="UP000825009"/>
    </source>
</evidence>
<dbReference type="AlphaFoldDB" id="A0A8F6U0A3"/>
<feature type="active site" description="Nucleophile" evidence="1">
    <location>
        <position position="140"/>
    </location>
</feature>
<evidence type="ECO:0000256" key="1">
    <source>
        <dbReference type="PROSITE-ProRule" id="PRU01373"/>
    </source>
</evidence>
<keyword evidence="1" id="KW-0133">Cell shape</keyword>
<reference evidence="3 4" key="1">
    <citation type="submission" date="2021-07" db="EMBL/GenBank/DDBJ databases">
        <title>A novel Jannaschia species isolated from marine dinoflagellate Ceratoperidinium margalefii.</title>
        <authorList>
            <person name="Jiang Y."/>
            <person name="Li Z."/>
        </authorList>
    </citation>
    <scope>NUCLEOTIDE SEQUENCE [LARGE SCALE GENOMIC DNA]</scope>
    <source>
        <strain evidence="3 4">J12C1-MA-4</strain>
    </source>
</reference>
<dbReference type="InterPro" id="IPR005490">
    <property type="entry name" value="LD_TPept_cat_dom"/>
</dbReference>
<keyword evidence="1" id="KW-0573">Peptidoglycan synthesis</keyword>
<dbReference type="GO" id="GO:0008360">
    <property type="term" value="P:regulation of cell shape"/>
    <property type="evidence" value="ECO:0007669"/>
    <property type="project" value="UniProtKB-UniRule"/>
</dbReference>
<gene>
    <name evidence="3" type="ORF">KYE46_07285</name>
</gene>
<keyword evidence="4" id="KW-1185">Reference proteome</keyword>
<evidence type="ECO:0000313" key="3">
    <source>
        <dbReference type="EMBL" id="QXT41012.1"/>
    </source>
</evidence>
<dbReference type="EMBL" id="CP079194">
    <property type="protein sequence ID" value="QXT41012.1"/>
    <property type="molecule type" value="Genomic_DNA"/>
</dbReference>
<accession>A0A8F6U0A3</accession>
<dbReference type="RefSeq" id="WP_219004544.1">
    <property type="nucleotide sequence ID" value="NZ_CP079194.1"/>
</dbReference>
<dbReference type="KEGG" id="gce:KYE46_07285"/>
<dbReference type="PANTHER" id="PTHR36699">
    <property type="entry name" value="LD-TRANSPEPTIDASE"/>
    <property type="match status" value="1"/>
</dbReference>
<name>A0A8F6U0A3_9RHOB</name>
<dbReference type="Pfam" id="PF03734">
    <property type="entry name" value="YkuD"/>
    <property type="match status" value="1"/>
</dbReference>
<dbReference type="GO" id="GO:0016740">
    <property type="term" value="F:transferase activity"/>
    <property type="evidence" value="ECO:0007669"/>
    <property type="project" value="InterPro"/>
</dbReference>
<dbReference type="PANTHER" id="PTHR36699:SF1">
    <property type="entry name" value="L,D-TRANSPEPTIDASE YAFK-RELATED"/>
    <property type="match status" value="1"/>
</dbReference>
<dbReference type="Proteomes" id="UP000825009">
    <property type="component" value="Chromosome"/>
</dbReference>
<protein>
    <submittedName>
        <fullName evidence="3">L,D-transpeptidase family protein</fullName>
    </submittedName>
</protein>
<sequence length="165" mass="18483">MKRRIFLLGTITAFLSGCASRFRDYNGPQVTRLRMYKDERLLILDGVEGELRRFPIGLGFAPVGHKQFEGDGRTPEGAYIIDRRNPNSEFHLSIGISYPNEADVAFAESHGRSPGGDIFIHGGPRRGIDPMNVRDWTAGCPSVTDRQIERIYAMVQDGTPIDIYP</sequence>